<feature type="transmembrane region" description="Helical" evidence="1">
    <location>
        <begin position="260"/>
        <end position="285"/>
    </location>
</feature>
<keyword evidence="1" id="KW-0472">Membrane</keyword>
<name>D7BH85_ALLS1</name>
<reference evidence="2 3" key="1">
    <citation type="journal article" date="2010" name="Stand. Genomic Sci.">
        <title>Complete genome sequence of Meiothermus silvanus type strain (VI-R2).</title>
        <authorList>
            <person name="Sikorski J."/>
            <person name="Tindall B.J."/>
            <person name="Lowry S."/>
            <person name="Lucas S."/>
            <person name="Nolan M."/>
            <person name="Copeland A."/>
            <person name="Glavina Del Rio T."/>
            <person name="Tice H."/>
            <person name="Cheng J.F."/>
            <person name="Han C."/>
            <person name="Pitluck S."/>
            <person name="Liolios K."/>
            <person name="Ivanova N."/>
            <person name="Mavromatis K."/>
            <person name="Mikhailova N."/>
            <person name="Pati A."/>
            <person name="Goodwin L."/>
            <person name="Chen A."/>
            <person name="Palaniappan K."/>
            <person name="Land M."/>
            <person name="Hauser L."/>
            <person name="Chang Y.J."/>
            <person name="Jeffries C.D."/>
            <person name="Rohde M."/>
            <person name="Goker M."/>
            <person name="Woyke T."/>
            <person name="Bristow J."/>
            <person name="Eisen J.A."/>
            <person name="Markowitz V."/>
            <person name="Hugenholtz P."/>
            <person name="Kyrpides N.C."/>
            <person name="Klenk H.P."/>
            <person name="Lapidus A."/>
        </authorList>
    </citation>
    <scope>NUCLEOTIDE SEQUENCE [LARGE SCALE GENOMIC DNA]</scope>
    <source>
        <strain evidence="3">ATCC 700542 / DSM 9946 / VI-R2</strain>
    </source>
</reference>
<dbReference type="Proteomes" id="UP000001916">
    <property type="component" value="Chromosome"/>
</dbReference>
<gene>
    <name evidence="2" type="ordered locus">Mesil_2066</name>
</gene>
<proteinExistence type="predicted"/>
<keyword evidence="1" id="KW-0812">Transmembrane</keyword>
<keyword evidence="1" id="KW-1133">Transmembrane helix</keyword>
<dbReference type="OrthoDB" id="30071at2"/>
<dbReference type="STRING" id="526227.Mesil_2066"/>
<dbReference type="AlphaFoldDB" id="D7BH85"/>
<protein>
    <recommendedName>
        <fullName evidence="4">Transglutaminase domain protein</fullName>
    </recommendedName>
</protein>
<dbReference type="KEGG" id="msv:Mesil_2066"/>
<dbReference type="RefSeq" id="WP_013158489.1">
    <property type="nucleotide sequence ID" value="NC_014212.1"/>
</dbReference>
<keyword evidence="3" id="KW-1185">Reference proteome</keyword>
<accession>D7BH85</accession>
<evidence type="ECO:0008006" key="4">
    <source>
        <dbReference type="Google" id="ProtNLM"/>
    </source>
</evidence>
<sequence length="295" mass="33244">MRVRFSLGFKNIRSEALPVLLPIPTDRPGQRVRGVSLSFRPEQTQGVGDDLFSSYTLGPKQEVSVRGEARLEPVGKQKLAHLAELLEEAPEDSARMVSEWAKIRLEREGYLVRQAVGVLLDGRLHYWLEVWHEDAWLPLDPWAFLTLKRDPGALIALGVTDPAIYLGGHEGRRIHLGQPHESWEALELETSMEEGTTDLLLSAVRILALGSVALNLLNTPVPPLAGLAAYGCYLLLLALRQGRTLFKVFQRRPTRALEPLFFHAFALSCLFRPEPILGLIFLALFTYHRWPRHPI</sequence>
<evidence type="ECO:0000313" key="3">
    <source>
        <dbReference type="Proteomes" id="UP000001916"/>
    </source>
</evidence>
<dbReference type="HOGENOM" id="CLU_986725_0_0_0"/>
<evidence type="ECO:0000313" key="2">
    <source>
        <dbReference type="EMBL" id="ADH63938.1"/>
    </source>
</evidence>
<dbReference type="eggNOG" id="COG1305">
    <property type="taxonomic scope" value="Bacteria"/>
</dbReference>
<evidence type="ECO:0000256" key="1">
    <source>
        <dbReference type="SAM" id="Phobius"/>
    </source>
</evidence>
<feature type="transmembrane region" description="Helical" evidence="1">
    <location>
        <begin position="223"/>
        <end position="239"/>
    </location>
</feature>
<organism evidence="2 3">
    <name type="scientific">Allomeiothermus silvanus (strain ATCC 700542 / DSM 9946 / NBRC 106475 / NCIMB 13440 / VI-R2)</name>
    <name type="common">Thermus silvanus</name>
    <dbReference type="NCBI Taxonomy" id="526227"/>
    <lineage>
        <taxon>Bacteria</taxon>
        <taxon>Thermotogati</taxon>
        <taxon>Deinococcota</taxon>
        <taxon>Deinococci</taxon>
        <taxon>Thermales</taxon>
        <taxon>Thermaceae</taxon>
        <taxon>Allomeiothermus</taxon>
    </lineage>
</organism>
<dbReference type="EMBL" id="CP002042">
    <property type="protein sequence ID" value="ADH63938.1"/>
    <property type="molecule type" value="Genomic_DNA"/>
</dbReference>